<comment type="similarity">
    <text evidence="3">Belongs to the NDC1 family.</text>
</comment>
<dbReference type="OrthoDB" id="67850at2759"/>
<evidence type="ECO:0008006" key="17">
    <source>
        <dbReference type="Google" id="ProtNLM"/>
    </source>
</evidence>
<evidence type="ECO:0000256" key="6">
    <source>
        <dbReference type="ARBA" id="ARBA00022816"/>
    </source>
</evidence>
<evidence type="ECO:0000256" key="4">
    <source>
        <dbReference type="ARBA" id="ARBA00022448"/>
    </source>
</evidence>
<evidence type="ECO:0000256" key="11">
    <source>
        <dbReference type="ARBA" id="ARBA00023136"/>
    </source>
</evidence>
<keyword evidence="16" id="KW-1185">Reference proteome</keyword>
<evidence type="ECO:0000256" key="8">
    <source>
        <dbReference type="ARBA" id="ARBA00022989"/>
    </source>
</evidence>
<feature type="region of interest" description="Disordered" evidence="13">
    <location>
        <begin position="405"/>
        <end position="429"/>
    </location>
</feature>
<accession>A0A0C3RVH4</accession>
<keyword evidence="6" id="KW-0509">mRNA transport</keyword>
<evidence type="ECO:0000256" key="7">
    <source>
        <dbReference type="ARBA" id="ARBA00022927"/>
    </source>
</evidence>
<dbReference type="PANTHER" id="PTHR13269">
    <property type="entry name" value="NUCLEOPORIN NDC1"/>
    <property type="match status" value="1"/>
</dbReference>
<name>A0A0C3RVH4_PHLG1</name>
<sequence>MAAPPTPMRALKSSLSFKTAPSVPPATEAYEPLVKNVLRQRLLSRIFLYSALFCWTAVTITSTFRRGGTERIGIMGLLLNPLAPRTVSMAFTIWLFGVIPVLVMRKSHLTATPTIASSPSKVFHTALSKTSTVRLLTAYVLSASLLTLVHVIMAVSIEETAGNDPRLSLFVKSKKHPYYLNGRLLYLAFSQICLAAFCVLRNIMMDRLCVRWTGFMSAVPSFMIARVFTVVVSAFVLTALGTAAHIALFGLARSIVLPILFRIPFLSRLLRPFLAHFLRGSFSLTLFTKNVGLIFRAFMLGFMSVSTWDFAESLFDSYVADPINVAQSTADPILTIVSGISSPDPYYRHFAFAELAQLANDESKAGTERREALFGDQKYNPSLWATLAREALLTLGRDYELLLRRGAPPTAAPPPAEPPKKTDAPPQVPKTPFIQGPVFKPAKGSPLRNAFDTIASDGSITAAISSTTEAGASQIPDLFRSVMPSQTAAVQETAAAAVETVKRGEQEIMNLAALPSRWRTRVWDEILLRAPGFALDAARSLERWWHRERVYKVVEASLPYRKMDGLAADALCSLVCASLVEDHYGVVQRDIPRILEALLSLLSAIEEYQSDVNMQNPLPSQDELSHLAPKKALEAQELAYDIARASDALGEIADPLKDGIVRIVRTFGDKLSAFKFPARTAKKLQGFVDYN</sequence>
<evidence type="ECO:0000256" key="5">
    <source>
        <dbReference type="ARBA" id="ARBA00022692"/>
    </source>
</evidence>
<evidence type="ECO:0000256" key="1">
    <source>
        <dbReference type="ARBA" id="ARBA00004232"/>
    </source>
</evidence>
<keyword evidence="9" id="KW-0811">Translocation</keyword>
<dbReference type="STRING" id="745531.A0A0C3RVH4"/>
<dbReference type="GO" id="GO:0006999">
    <property type="term" value="P:nuclear pore organization"/>
    <property type="evidence" value="ECO:0007669"/>
    <property type="project" value="TreeGrafter"/>
</dbReference>
<dbReference type="GO" id="GO:0015031">
    <property type="term" value="P:protein transport"/>
    <property type="evidence" value="ECO:0007669"/>
    <property type="project" value="UniProtKB-KW"/>
</dbReference>
<feature type="transmembrane region" description="Helical" evidence="14">
    <location>
        <begin position="184"/>
        <end position="203"/>
    </location>
</feature>
<dbReference type="EMBL" id="KN840548">
    <property type="protein sequence ID" value="KIP05281.1"/>
    <property type="molecule type" value="Genomic_DNA"/>
</dbReference>
<dbReference type="PANTHER" id="PTHR13269:SF6">
    <property type="entry name" value="NUCLEOPORIN NDC1"/>
    <property type="match status" value="1"/>
</dbReference>
<organism evidence="15 16">
    <name type="scientific">Phlebiopsis gigantea (strain 11061_1 CR5-6)</name>
    <name type="common">White-rot fungus</name>
    <name type="synonym">Peniophora gigantea</name>
    <dbReference type="NCBI Taxonomy" id="745531"/>
    <lineage>
        <taxon>Eukaryota</taxon>
        <taxon>Fungi</taxon>
        <taxon>Dikarya</taxon>
        <taxon>Basidiomycota</taxon>
        <taxon>Agaricomycotina</taxon>
        <taxon>Agaricomycetes</taxon>
        <taxon>Polyporales</taxon>
        <taxon>Phanerochaetaceae</taxon>
        <taxon>Phlebiopsis</taxon>
    </lineage>
</organism>
<protein>
    <recommendedName>
        <fullName evidence="17">Nucleoporin NDC1</fullName>
    </recommendedName>
</protein>
<evidence type="ECO:0000256" key="10">
    <source>
        <dbReference type="ARBA" id="ARBA00023132"/>
    </source>
</evidence>
<dbReference type="AlphaFoldDB" id="A0A0C3RVH4"/>
<comment type="subcellular location">
    <subcellularLocation>
        <location evidence="1">Nucleus membrane</location>
        <topology evidence="1">Multi-pass membrane protein</topology>
    </subcellularLocation>
    <subcellularLocation>
        <location evidence="2">Nucleus</location>
        <location evidence="2">Nuclear pore complex</location>
    </subcellularLocation>
</comment>
<keyword evidence="10" id="KW-0906">Nuclear pore complex</keyword>
<gene>
    <name evidence="15" type="ORF">PHLGIDRAFT_74540</name>
</gene>
<proteinExistence type="inferred from homology"/>
<evidence type="ECO:0000256" key="13">
    <source>
        <dbReference type="SAM" id="MobiDB-lite"/>
    </source>
</evidence>
<evidence type="ECO:0000313" key="16">
    <source>
        <dbReference type="Proteomes" id="UP000053257"/>
    </source>
</evidence>
<dbReference type="GO" id="GO:0031965">
    <property type="term" value="C:nuclear membrane"/>
    <property type="evidence" value="ECO:0007669"/>
    <property type="project" value="UniProtKB-SubCell"/>
</dbReference>
<dbReference type="GO" id="GO:0070631">
    <property type="term" value="P:spindle pole body localization"/>
    <property type="evidence" value="ECO:0007669"/>
    <property type="project" value="TreeGrafter"/>
</dbReference>
<feature type="transmembrane region" description="Helical" evidence="14">
    <location>
        <begin position="42"/>
        <end position="62"/>
    </location>
</feature>
<dbReference type="GO" id="GO:0070762">
    <property type="term" value="C:nuclear pore transmembrane ring"/>
    <property type="evidence" value="ECO:0007669"/>
    <property type="project" value="TreeGrafter"/>
</dbReference>
<keyword evidence="5 14" id="KW-0812">Transmembrane</keyword>
<evidence type="ECO:0000256" key="14">
    <source>
        <dbReference type="SAM" id="Phobius"/>
    </source>
</evidence>
<evidence type="ECO:0000256" key="3">
    <source>
        <dbReference type="ARBA" id="ARBA00005760"/>
    </source>
</evidence>
<keyword evidence="7" id="KW-0653">Protein transport</keyword>
<dbReference type="GO" id="GO:0051028">
    <property type="term" value="P:mRNA transport"/>
    <property type="evidence" value="ECO:0007669"/>
    <property type="project" value="UniProtKB-KW"/>
</dbReference>
<dbReference type="Proteomes" id="UP000053257">
    <property type="component" value="Unassembled WGS sequence"/>
</dbReference>
<keyword evidence="4" id="KW-0813">Transport</keyword>
<dbReference type="GO" id="GO:0030674">
    <property type="term" value="F:protein-macromolecule adaptor activity"/>
    <property type="evidence" value="ECO:0007669"/>
    <property type="project" value="TreeGrafter"/>
</dbReference>
<dbReference type="InterPro" id="IPR019049">
    <property type="entry name" value="Nucleoporin_prot_Ndc1/Nup"/>
</dbReference>
<keyword evidence="8 14" id="KW-1133">Transmembrane helix</keyword>
<dbReference type="Pfam" id="PF09531">
    <property type="entry name" value="Ndc1_Nup"/>
    <property type="match status" value="1"/>
</dbReference>
<reference evidence="15 16" key="1">
    <citation type="journal article" date="2014" name="PLoS Genet.">
        <title>Analysis of the Phlebiopsis gigantea genome, transcriptome and secretome provides insight into its pioneer colonization strategies of wood.</title>
        <authorList>
            <person name="Hori C."/>
            <person name="Ishida T."/>
            <person name="Igarashi K."/>
            <person name="Samejima M."/>
            <person name="Suzuki H."/>
            <person name="Master E."/>
            <person name="Ferreira P."/>
            <person name="Ruiz-Duenas F.J."/>
            <person name="Held B."/>
            <person name="Canessa P."/>
            <person name="Larrondo L.F."/>
            <person name="Schmoll M."/>
            <person name="Druzhinina I.S."/>
            <person name="Kubicek C.P."/>
            <person name="Gaskell J.A."/>
            <person name="Kersten P."/>
            <person name="St John F."/>
            <person name="Glasner J."/>
            <person name="Sabat G."/>
            <person name="Splinter BonDurant S."/>
            <person name="Syed K."/>
            <person name="Yadav J."/>
            <person name="Mgbeahuruike A.C."/>
            <person name="Kovalchuk A."/>
            <person name="Asiegbu F.O."/>
            <person name="Lackner G."/>
            <person name="Hoffmeister D."/>
            <person name="Rencoret J."/>
            <person name="Gutierrez A."/>
            <person name="Sun H."/>
            <person name="Lindquist E."/>
            <person name="Barry K."/>
            <person name="Riley R."/>
            <person name="Grigoriev I.V."/>
            <person name="Henrissat B."/>
            <person name="Kues U."/>
            <person name="Berka R.M."/>
            <person name="Martinez A.T."/>
            <person name="Covert S.F."/>
            <person name="Blanchette R.A."/>
            <person name="Cullen D."/>
        </authorList>
    </citation>
    <scope>NUCLEOTIDE SEQUENCE [LARGE SCALE GENOMIC DNA]</scope>
    <source>
        <strain evidence="15 16">11061_1 CR5-6</strain>
    </source>
</reference>
<feature type="transmembrane region" description="Helical" evidence="14">
    <location>
        <begin position="136"/>
        <end position="157"/>
    </location>
</feature>
<feature type="transmembrane region" description="Helical" evidence="14">
    <location>
        <begin position="286"/>
        <end position="308"/>
    </location>
</feature>
<feature type="transmembrane region" description="Helical" evidence="14">
    <location>
        <begin position="243"/>
        <end position="265"/>
    </location>
</feature>
<evidence type="ECO:0000256" key="12">
    <source>
        <dbReference type="ARBA" id="ARBA00023242"/>
    </source>
</evidence>
<keyword evidence="12" id="KW-0539">Nucleus</keyword>
<evidence type="ECO:0000256" key="9">
    <source>
        <dbReference type="ARBA" id="ARBA00023010"/>
    </source>
</evidence>
<dbReference type="HOGENOM" id="CLU_026454_0_0_1"/>
<feature type="transmembrane region" description="Helical" evidence="14">
    <location>
        <begin position="215"/>
        <end position="237"/>
    </location>
</feature>
<keyword evidence="11 14" id="KW-0472">Membrane</keyword>
<feature type="transmembrane region" description="Helical" evidence="14">
    <location>
        <begin position="82"/>
        <end position="103"/>
    </location>
</feature>
<evidence type="ECO:0000313" key="15">
    <source>
        <dbReference type="EMBL" id="KIP05281.1"/>
    </source>
</evidence>
<evidence type="ECO:0000256" key="2">
    <source>
        <dbReference type="ARBA" id="ARBA00004567"/>
    </source>
</evidence>
<dbReference type="GO" id="GO:0005816">
    <property type="term" value="C:spindle pole body"/>
    <property type="evidence" value="ECO:0007669"/>
    <property type="project" value="TreeGrafter"/>
</dbReference>